<reference evidence="1" key="1">
    <citation type="submission" date="2021-05" db="EMBL/GenBank/DDBJ databases">
        <authorList>
            <person name="Alioto T."/>
            <person name="Alioto T."/>
            <person name="Gomez Garrido J."/>
        </authorList>
    </citation>
    <scope>NUCLEOTIDE SEQUENCE</scope>
</reference>
<name>A0A8D8KV94_CULPI</name>
<dbReference type="EMBL" id="HBUE01342196">
    <property type="protein sequence ID" value="CAG6599054.1"/>
    <property type="molecule type" value="Transcribed_RNA"/>
</dbReference>
<protein>
    <submittedName>
        <fullName evidence="1">(northern house mosquito) hypothetical protein</fullName>
    </submittedName>
</protein>
<accession>A0A8D8KV94</accession>
<dbReference type="AlphaFoldDB" id="A0A8D8KV94"/>
<dbReference type="EMBL" id="HBUE01235285">
    <property type="protein sequence ID" value="CAG6546871.1"/>
    <property type="molecule type" value="Transcribed_RNA"/>
</dbReference>
<sequence length="137" mass="16021">MHGCLNSWLLELRRLIRLRRFFAGLIAKRWGILGERTIMNELVVGQLGSCLNEHRQKLLLLGQDLEQQRNAVLRQQIFFQQLPHGPPNLTPFANRRKLRIAVFRAEPANRQSSSPLCCNTNKYGTRRNYTFITTNYK</sequence>
<proteinExistence type="predicted"/>
<organism evidence="1">
    <name type="scientific">Culex pipiens</name>
    <name type="common">House mosquito</name>
    <dbReference type="NCBI Taxonomy" id="7175"/>
    <lineage>
        <taxon>Eukaryota</taxon>
        <taxon>Metazoa</taxon>
        <taxon>Ecdysozoa</taxon>
        <taxon>Arthropoda</taxon>
        <taxon>Hexapoda</taxon>
        <taxon>Insecta</taxon>
        <taxon>Pterygota</taxon>
        <taxon>Neoptera</taxon>
        <taxon>Endopterygota</taxon>
        <taxon>Diptera</taxon>
        <taxon>Nematocera</taxon>
        <taxon>Culicoidea</taxon>
        <taxon>Culicidae</taxon>
        <taxon>Culicinae</taxon>
        <taxon>Culicini</taxon>
        <taxon>Culex</taxon>
        <taxon>Culex</taxon>
    </lineage>
</organism>
<evidence type="ECO:0000313" key="1">
    <source>
        <dbReference type="EMBL" id="CAG6599054.1"/>
    </source>
</evidence>